<feature type="domain" description="ANTAR" evidence="1">
    <location>
        <begin position="26"/>
        <end position="87"/>
    </location>
</feature>
<protein>
    <submittedName>
        <fullName evidence="2">ANTAR domain-containing protein</fullName>
    </submittedName>
</protein>
<evidence type="ECO:0000313" key="3">
    <source>
        <dbReference type="Proteomes" id="UP000317893"/>
    </source>
</evidence>
<dbReference type="AlphaFoldDB" id="A0A542DXL5"/>
<dbReference type="GO" id="GO:0003723">
    <property type="term" value="F:RNA binding"/>
    <property type="evidence" value="ECO:0007669"/>
    <property type="project" value="InterPro"/>
</dbReference>
<evidence type="ECO:0000313" key="2">
    <source>
        <dbReference type="EMBL" id="TQJ07815.1"/>
    </source>
</evidence>
<dbReference type="InterPro" id="IPR036388">
    <property type="entry name" value="WH-like_DNA-bd_sf"/>
</dbReference>
<dbReference type="PROSITE" id="PS50921">
    <property type="entry name" value="ANTAR"/>
    <property type="match status" value="1"/>
</dbReference>
<dbReference type="Gene3D" id="1.10.10.10">
    <property type="entry name" value="Winged helix-like DNA-binding domain superfamily/Winged helix DNA-binding domain"/>
    <property type="match status" value="1"/>
</dbReference>
<dbReference type="RefSeq" id="WP_141847103.1">
    <property type="nucleotide sequence ID" value="NZ_BAAAPR010000017.1"/>
</dbReference>
<keyword evidence="3" id="KW-1185">Reference proteome</keyword>
<dbReference type="InterPro" id="IPR005561">
    <property type="entry name" value="ANTAR"/>
</dbReference>
<dbReference type="SMART" id="SM01012">
    <property type="entry name" value="ANTAR"/>
    <property type="match status" value="1"/>
</dbReference>
<reference evidence="2 3" key="1">
    <citation type="submission" date="2019-06" db="EMBL/GenBank/DDBJ databases">
        <title>Sequencing the genomes of 1000 actinobacteria strains.</title>
        <authorList>
            <person name="Klenk H.-P."/>
        </authorList>
    </citation>
    <scope>NUCLEOTIDE SEQUENCE [LARGE SCALE GENOMIC DNA]</scope>
    <source>
        <strain evidence="2 3">DSM 18607</strain>
    </source>
</reference>
<organism evidence="2 3">
    <name type="scientific">Lapillicoccus jejuensis</name>
    <dbReference type="NCBI Taxonomy" id="402171"/>
    <lineage>
        <taxon>Bacteria</taxon>
        <taxon>Bacillati</taxon>
        <taxon>Actinomycetota</taxon>
        <taxon>Actinomycetes</taxon>
        <taxon>Micrococcales</taxon>
        <taxon>Intrasporangiaceae</taxon>
        <taxon>Lapillicoccus</taxon>
    </lineage>
</organism>
<sequence>MVDSRPTTITPPRHAHPVVRPAPDACEVLEQRVDNLQRALHHSRRIGAATGILMALQGWRYEEAFEWLRRTSQSSNRKVSDLADEIVLTGTVEVERGAGNSSGASRPRPA</sequence>
<gene>
    <name evidence="2" type="ORF">FB458_0884</name>
</gene>
<dbReference type="EMBL" id="VFMN01000001">
    <property type="protein sequence ID" value="TQJ07815.1"/>
    <property type="molecule type" value="Genomic_DNA"/>
</dbReference>
<dbReference type="InterPro" id="IPR011006">
    <property type="entry name" value="CheY-like_superfamily"/>
</dbReference>
<dbReference type="OrthoDB" id="3788519at2"/>
<proteinExistence type="predicted"/>
<accession>A0A542DXL5</accession>
<name>A0A542DXL5_9MICO</name>
<dbReference type="Proteomes" id="UP000317893">
    <property type="component" value="Unassembled WGS sequence"/>
</dbReference>
<evidence type="ECO:0000259" key="1">
    <source>
        <dbReference type="PROSITE" id="PS50921"/>
    </source>
</evidence>
<comment type="caution">
    <text evidence="2">The sequence shown here is derived from an EMBL/GenBank/DDBJ whole genome shotgun (WGS) entry which is preliminary data.</text>
</comment>
<dbReference type="SUPFAM" id="SSF52172">
    <property type="entry name" value="CheY-like"/>
    <property type="match status" value="1"/>
</dbReference>
<dbReference type="Pfam" id="PF03861">
    <property type="entry name" value="ANTAR"/>
    <property type="match status" value="1"/>
</dbReference>